<keyword evidence="3" id="KW-0408">Iron</keyword>
<dbReference type="PROSITE" id="PS01344">
    <property type="entry name" value="FRATAXIN_1"/>
    <property type="match status" value="1"/>
</dbReference>
<dbReference type="SUPFAM" id="SSF55387">
    <property type="entry name" value="Frataxin/Nqo15-like"/>
    <property type="match status" value="1"/>
</dbReference>
<protein>
    <submittedName>
        <fullName evidence="4">Protein cyaY</fullName>
    </submittedName>
</protein>
<dbReference type="InterPro" id="IPR002908">
    <property type="entry name" value="Frataxin/CyaY"/>
</dbReference>
<dbReference type="GO" id="GO:0008199">
    <property type="term" value="F:ferric iron binding"/>
    <property type="evidence" value="ECO:0007669"/>
    <property type="project" value="InterPro"/>
</dbReference>
<dbReference type="GO" id="GO:0008198">
    <property type="term" value="F:ferrous iron binding"/>
    <property type="evidence" value="ECO:0007669"/>
    <property type="project" value="TreeGrafter"/>
</dbReference>
<dbReference type="Pfam" id="PF01491">
    <property type="entry name" value="Frataxin_Cyay"/>
    <property type="match status" value="1"/>
</dbReference>
<dbReference type="PANTHER" id="PTHR16821">
    <property type="entry name" value="FRATAXIN"/>
    <property type="match status" value="1"/>
</dbReference>
<name>E6PVF7_9ZZZZ</name>
<reference evidence="4" key="1">
    <citation type="submission" date="2009-10" db="EMBL/GenBank/DDBJ databases">
        <title>Diversity of trophic interactions inside an arsenic-rich microbial ecosystem.</title>
        <authorList>
            <person name="Bertin P.N."/>
            <person name="Heinrich-Salmeron A."/>
            <person name="Pelletier E."/>
            <person name="Goulhen-Chollet F."/>
            <person name="Arsene-Ploetze F."/>
            <person name="Gallien S."/>
            <person name="Calteau A."/>
            <person name="Vallenet D."/>
            <person name="Casiot C."/>
            <person name="Chane-Woon-Ming B."/>
            <person name="Giloteaux L."/>
            <person name="Barakat M."/>
            <person name="Bonnefoy V."/>
            <person name="Bruneel O."/>
            <person name="Chandler M."/>
            <person name="Cleiss J."/>
            <person name="Duran R."/>
            <person name="Elbaz-Poulichet F."/>
            <person name="Fonknechten N."/>
            <person name="Lauga B."/>
            <person name="Mornico D."/>
            <person name="Ortet P."/>
            <person name="Schaeffer C."/>
            <person name="Siguier P."/>
            <person name="Alexander Thil Smith A."/>
            <person name="Van Dorsselaer A."/>
            <person name="Weissenbach J."/>
            <person name="Medigue C."/>
            <person name="Le Paslier D."/>
        </authorList>
    </citation>
    <scope>NUCLEOTIDE SEQUENCE</scope>
</reference>
<dbReference type="AlphaFoldDB" id="E6PVF7"/>
<proteinExistence type="inferred from homology"/>
<dbReference type="PROSITE" id="PS50810">
    <property type="entry name" value="FRATAXIN_2"/>
    <property type="match status" value="1"/>
</dbReference>
<accession>E6PVF7</accession>
<dbReference type="EMBL" id="CABM01000064">
    <property type="protein sequence ID" value="CBH98914.1"/>
    <property type="molecule type" value="Genomic_DNA"/>
</dbReference>
<gene>
    <name evidence="4" type="primary">cyaY</name>
    <name evidence="4" type="ORF">CARN2_0088</name>
</gene>
<dbReference type="Gene3D" id="3.30.920.10">
    <property type="entry name" value="Frataxin/CyaY"/>
    <property type="match status" value="1"/>
</dbReference>
<dbReference type="GO" id="GO:0005829">
    <property type="term" value="C:cytosol"/>
    <property type="evidence" value="ECO:0007669"/>
    <property type="project" value="TreeGrafter"/>
</dbReference>
<dbReference type="InterPro" id="IPR047584">
    <property type="entry name" value="CyaY"/>
</dbReference>
<comment type="caution">
    <text evidence="4">The sequence shown here is derived from an EMBL/GenBank/DDBJ whole genome shotgun (WGS) entry which is preliminary data.</text>
</comment>
<dbReference type="PANTHER" id="PTHR16821:SF2">
    <property type="entry name" value="FRATAXIN, MITOCHONDRIAL"/>
    <property type="match status" value="1"/>
</dbReference>
<evidence type="ECO:0000256" key="3">
    <source>
        <dbReference type="ARBA" id="ARBA00023004"/>
    </source>
</evidence>
<keyword evidence="2" id="KW-0479">Metal-binding</keyword>
<evidence type="ECO:0000256" key="2">
    <source>
        <dbReference type="ARBA" id="ARBA00022723"/>
    </source>
</evidence>
<evidence type="ECO:0000256" key="1">
    <source>
        <dbReference type="ARBA" id="ARBA00008183"/>
    </source>
</evidence>
<comment type="similarity">
    <text evidence="1">Belongs to the frataxin family.</text>
</comment>
<dbReference type="InterPro" id="IPR036524">
    <property type="entry name" value="Frataxin/CyaY_sf"/>
</dbReference>
<dbReference type="NCBIfam" id="TIGR03421">
    <property type="entry name" value="FeS_CyaY"/>
    <property type="match status" value="1"/>
</dbReference>
<dbReference type="InterPro" id="IPR020895">
    <property type="entry name" value="Frataxin_CS"/>
</dbReference>
<dbReference type="GO" id="GO:0016226">
    <property type="term" value="P:iron-sulfur cluster assembly"/>
    <property type="evidence" value="ECO:0007669"/>
    <property type="project" value="InterPro"/>
</dbReference>
<dbReference type="HAMAP" id="MF_00142">
    <property type="entry name" value="CyaY"/>
    <property type="match status" value="1"/>
</dbReference>
<dbReference type="SMART" id="SM01219">
    <property type="entry name" value="Frataxin_Cyay"/>
    <property type="match status" value="1"/>
</dbReference>
<evidence type="ECO:0000313" key="4">
    <source>
        <dbReference type="EMBL" id="CBH98914.1"/>
    </source>
</evidence>
<organism evidence="4">
    <name type="scientific">mine drainage metagenome</name>
    <dbReference type="NCBI Taxonomy" id="410659"/>
    <lineage>
        <taxon>unclassified sequences</taxon>
        <taxon>metagenomes</taxon>
        <taxon>ecological metagenomes</taxon>
    </lineage>
</organism>
<sequence>MNDLPQTDYLSLADAMLSRVETAADAADIDSKREGSVLTLELDNDEKIIINLQAPLQELWLASKSGAYHFRYGAGQWLDTRSGLRFEDLVQQAVRQQGGPLLAPL</sequence>